<protein>
    <submittedName>
        <fullName evidence="1">Pentapeptide repeat domain protein</fullName>
    </submittedName>
</protein>
<reference evidence="1 2" key="1">
    <citation type="journal article" date="2012" name="J. Bacteriol.">
        <title>Complete genome sequences of Methylophaga sp. strain JAM1 and Methylophaga sp. strain JAM7.</title>
        <authorList>
            <person name="Villeneuve C."/>
            <person name="Martineau C."/>
            <person name="Mauffrey F."/>
            <person name="Villemur R."/>
        </authorList>
    </citation>
    <scope>NUCLEOTIDE SEQUENCE [LARGE SCALE GENOMIC DNA]</scope>
    <source>
        <strain evidence="1 2">JAM1</strain>
    </source>
</reference>
<dbReference type="HOGENOM" id="CLU_2132328_0_0_6"/>
<dbReference type="PATRIC" id="fig|754476.3.peg.293"/>
<organism evidence="1 2">
    <name type="scientific">Methylophaga nitratireducenticrescens</name>
    <dbReference type="NCBI Taxonomy" id="754476"/>
    <lineage>
        <taxon>Bacteria</taxon>
        <taxon>Pseudomonadati</taxon>
        <taxon>Pseudomonadota</taxon>
        <taxon>Gammaproteobacteria</taxon>
        <taxon>Thiotrichales</taxon>
        <taxon>Piscirickettsiaceae</taxon>
        <taxon>Methylophaga</taxon>
    </lineage>
</organism>
<proteinExistence type="predicted"/>
<dbReference type="OrthoDB" id="7061297at2"/>
<accession>I1XFI5</accession>
<dbReference type="Proteomes" id="UP000009144">
    <property type="component" value="Chromosome"/>
</dbReference>
<dbReference type="Gene3D" id="2.160.20.80">
    <property type="entry name" value="E3 ubiquitin-protein ligase SopA"/>
    <property type="match status" value="1"/>
</dbReference>
<dbReference type="KEGG" id="mej:Q7A_296"/>
<dbReference type="PIRSF" id="PIRSF029688">
    <property type="entry name" value="UCP29688_pentapep"/>
    <property type="match status" value="1"/>
</dbReference>
<keyword evidence="2" id="KW-1185">Reference proteome</keyword>
<dbReference type="STRING" id="754476.Q7A_296"/>
<dbReference type="EMBL" id="CP003390">
    <property type="protein sequence ID" value="AFI83154.1"/>
    <property type="molecule type" value="Genomic_DNA"/>
</dbReference>
<gene>
    <name evidence="1" type="ordered locus">Q7A_296</name>
</gene>
<name>I1XFI5_METNJ</name>
<dbReference type="eggNOG" id="COG1357">
    <property type="taxonomic scope" value="Bacteria"/>
</dbReference>
<dbReference type="InterPro" id="IPR016933">
    <property type="entry name" value="UCP029688_pentapep"/>
</dbReference>
<evidence type="ECO:0000313" key="1">
    <source>
        <dbReference type="EMBL" id="AFI83154.1"/>
    </source>
</evidence>
<reference evidence="1 2" key="2">
    <citation type="journal article" date="2013" name="Int. J. Syst. Evol. Microbiol.">
        <title>Methylophaga nitratireducenticrescens sp. nov. and Methylophaga frappieri sp. nov., isolated from the biofilm of the methanol-fed denitrification system treating the seawater at the Montreal Biodome.</title>
        <authorList>
            <person name="Villeneuve C."/>
            <person name="Martineau C."/>
            <person name="Mauffrey F."/>
            <person name="Villemur R."/>
        </authorList>
    </citation>
    <scope>NUCLEOTIDE SEQUENCE [LARGE SCALE GENOMIC DNA]</scope>
    <source>
        <strain evidence="1 2">JAM1</strain>
    </source>
</reference>
<dbReference type="RefSeq" id="WP_014705529.1">
    <property type="nucleotide sequence ID" value="NC_017857.3"/>
</dbReference>
<dbReference type="Pfam" id="PF00805">
    <property type="entry name" value="Pentapeptide"/>
    <property type="match status" value="1"/>
</dbReference>
<dbReference type="AlphaFoldDB" id="I1XFI5"/>
<dbReference type="SUPFAM" id="SSF141571">
    <property type="entry name" value="Pentapeptide repeat-like"/>
    <property type="match status" value="1"/>
</dbReference>
<evidence type="ECO:0000313" key="2">
    <source>
        <dbReference type="Proteomes" id="UP000009144"/>
    </source>
</evidence>
<sequence>MVKPKITQELLYQLLRDGKIEEFNHRIAKGESVDLTSCDFRHLNLQGLIANGLDFSNSYFRQADLRGIDFSQSVSLQGASIHGAKISGVYFPEQLTAEEISLSLLHGTRMRYNN</sequence>
<dbReference type="InterPro" id="IPR001646">
    <property type="entry name" value="5peptide_repeat"/>
</dbReference>